<sequence>MKRFLGKAAIRVFTAFTQPLQFDAPPVVLPSSFG</sequence>
<proteinExistence type="predicted"/>
<organism evidence="1">
    <name type="scientific">Arundo donax</name>
    <name type="common">Giant reed</name>
    <name type="synonym">Donax arundinaceus</name>
    <dbReference type="NCBI Taxonomy" id="35708"/>
    <lineage>
        <taxon>Eukaryota</taxon>
        <taxon>Viridiplantae</taxon>
        <taxon>Streptophyta</taxon>
        <taxon>Embryophyta</taxon>
        <taxon>Tracheophyta</taxon>
        <taxon>Spermatophyta</taxon>
        <taxon>Magnoliopsida</taxon>
        <taxon>Liliopsida</taxon>
        <taxon>Poales</taxon>
        <taxon>Poaceae</taxon>
        <taxon>PACMAD clade</taxon>
        <taxon>Arundinoideae</taxon>
        <taxon>Arundineae</taxon>
        <taxon>Arundo</taxon>
    </lineage>
</organism>
<dbReference type="AlphaFoldDB" id="A0A0A9QBG1"/>
<evidence type="ECO:0000313" key="1">
    <source>
        <dbReference type="EMBL" id="JAD28980.1"/>
    </source>
</evidence>
<accession>A0A0A9QBG1</accession>
<reference evidence="1" key="2">
    <citation type="journal article" date="2015" name="Data Brief">
        <title>Shoot transcriptome of the giant reed, Arundo donax.</title>
        <authorList>
            <person name="Barrero R.A."/>
            <person name="Guerrero F.D."/>
            <person name="Moolhuijzen P."/>
            <person name="Goolsby J.A."/>
            <person name="Tidwell J."/>
            <person name="Bellgard S.E."/>
            <person name="Bellgard M.I."/>
        </authorList>
    </citation>
    <scope>NUCLEOTIDE SEQUENCE</scope>
    <source>
        <tissue evidence="1">Shoot tissue taken approximately 20 cm above the soil surface</tissue>
    </source>
</reference>
<dbReference type="EMBL" id="GBRH01268915">
    <property type="protein sequence ID" value="JAD28980.1"/>
    <property type="molecule type" value="Transcribed_RNA"/>
</dbReference>
<name>A0A0A9QBG1_ARUDO</name>
<reference evidence="1" key="1">
    <citation type="submission" date="2014-09" db="EMBL/GenBank/DDBJ databases">
        <authorList>
            <person name="Magalhaes I.L.F."/>
            <person name="Oliveira U."/>
            <person name="Santos F.R."/>
            <person name="Vidigal T.H.D.A."/>
            <person name="Brescovit A.D."/>
            <person name="Santos A.J."/>
        </authorList>
    </citation>
    <scope>NUCLEOTIDE SEQUENCE</scope>
    <source>
        <tissue evidence="1">Shoot tissue taken approximately 20 cm above the soil surface</tissue>
    </source>
</reference>
<protein>
    <submittedName>
        <fullName evidence="1">Uncharacterized protein</fullName>
    </submittedName>
</protein>